<protein>
    <submittedName>
        <fullName evidence="2">Uncharacterized protein</fullName>
    </submittedName>
</protein>
<reference evidence="2" key="2">
    <citation type="journal article" date="2015" name="Data Brief">
        <title>Shoot transcriptome of the giant reed, Arundo donax.</title>
        <authorList>
            <person name="Barrero R.A."/>
            <person name="Guerrero F.D."/>
            <person name="Moolhuijzen P."/>
            <person name="Goolsby J.A."/>
            <person name="Tidwell J."/>
            <person name="Bellgard S.E."/>
            <person name="Bellgard M.I."/>
        </authorList>
    </citation>
    <scope>NUCLEOTIDE SEQUENCE</scope>
    <source>
        <tissue evidence="2">Shoot tissue taken approximately 20 cm above the soil surface</tissue>
    </source>
</reference>
<reference evidence="2" key="1">
    <citation type="submission" date="2014-09" db="EMBL/GenBank/DDBJ databases">
        <authorList>
            <person name="Magalhaes I.L.F."/>
            <person name="Oliveira U."/>
            <person name="Santos F.R."/>
            <person name="Vidigal T.H.D.A."/>
            <person name="Brescovit A.D."/>
            <person name="Santos A.J."/>
        </authorList>
    </citation>
    <scope>NUCLEOTIDE SEQUENCE</scope>
    <source>
        <tissue evidence="2">Shoot tissue taken approximately 20 cm above the soil surface</tissue>
    </source>
</reference>
<dbReference type="AlphaFoldDB" id="A0A0A9GAP8"/>
<evidence type="ECO:0000256" key="1">
    <source>
        <dbReference type="SAM" id="MobiDB-lite"/>
    </source>
</evidence>
<feature type="compositionally biased region" description="Low complexity" evidence="1">
    <location>
        <begin position="94"/>
        <end position="117"/>
    </location>
</feature>
<name>A0A0A9GAP8_ARUDO</name>
<proteinExistence type="predicted"/>
<feature type="region of interest" description="Disordered" evidence="1">
    <location>
        <begin position="89"/>
        <end position="127"/>
    </location>
</feature>
<evidence type="ECO:0000313" key="2">
    <source>
        <dbReference type="EMBL" id="JAE20539.1"/>
    </source>
</evidence>
<accession>A0A0A9GAP8</accession>
<dbReference type="EMBL" id="GBRH01177357">
    <property type="protein sequence ID" value="JAE20539.1"/>
    <property type="molecule type" value="Transcribed_RNA"/>
</dbReference>
<sequence length="127" mass="13393">MCTLSSFIDKGMSSMPTCSHFIRHVAGVVHGDIGAGVGDGGGRRQAATRRRRMLGCQGRSHRRPGRRLLPHAWWPWRCRDLSFHGHRAGGRGRCGAACSGGPATGPGRRAPAGSPRRATGEGVAGLS</sequence>
<organism evidence="2">
    <name type="scientific">Arundo donax</name>
    <name type="common">Giant reed</name>
    <name type="synonym">Donax arundinaceus</name>
    <dbReference type="NCBI Taxonomy" id="35708"/>
    <lineage>
        <taxon>Eukaryota</taxon>
        <taxon>Viridiplantae</taxon>
        <taxon>Streptophyta</taxon>
        <taxon>Embryophyta</taxon>
        <taxon>Tracheophyta</taxon>
        <taxon>Spermatophyta</taxon>
        <taxon>Magnoliopsida</taxon>
        <taxon>Liliopsida</taxon>
        <taxon>Poales</taxon>
        <taxon>Poaceae</taxon>
        <taxon>PACMAD clade</taxon>
        <taxon>Arundinoideae</taxon>
        <taxon>Arundineae</taxon>
        <taxon>Arundo</taxon>
    </lineage>
</organism>